<dbReference type="GO" id="GO:0004672">
    <property type="term" value="F:protein kinase activity"/>
    <property type="evidence" value="ECO:0007669"/>
    <property type="project" value="InterPro"/>
</dbReference>
<dbReference type="GeneID" id="25379865"/>
<dbReference type="AlphaFoldDB" id="U6JY54"/>
<dbReference type="OrthoDB" id="6513151at2759"/>
<feature type="domain" description="Protein kinase" evidence="1">
    <location>
        <begin position="1"/>
        <end position="89"/>
    </location>
</feature>
<name>U6JY54_9EIME</name>
<dbReference type="GO" id="GO:0005524">
    <property type="term" value="F:ATP binding"/>
    <property type="evidence" value="ECO:0007669"/>
    <property type="project" value="InterPro"/>
</dbReference>
<dbReference type="VEuPathDB" id="ToxoDB:EMH_0051880"/>
<dbReference type="Gene3D" id="1.10.510.10">
    <property type="entry name" value="Transferase(Phosphotransferase) domain 1"/>
    <property type="match status" value="1"/>
</dbReference>
<dbReference type="PROSITE" id="PS50011">
    <property type="entry name" value="PROTEIN_KINASE_DOM"/>
    <property type="match status" value="1"/>
</dbReference>
<evidence type="ECO:0000259" key="1">
    <source>
        <dbReference type="PROSITE" id="PS50011"/>
    </source>
</evidence>
<accession>U6JY54</accession>
<gene>
    <name evidence="2" type="ORF">EMH_0051880</name>
</gene>
<keyword evidence="3" id="KW-1185">Reference proteome</keyword>
<protein>
    <recommendedName>
        <fullName evidence="1">Protein kinase domain-containing protein</fullName>
    </recommendedName>
</protein>
<dbReference type="InterPro" id="IPR000719">
    <property type="entry name" value="Prot_kinase_dom"/>
</dbReference>
<dbReference type="SUPFAM" id="SSF56112">
    <property type="entry name" value="Protein kinase-like (PK-like)"/>
    <property type="match status" value="1"/>
</dbReference>
<dbReference type="InterPro" id="IPR011009">
    <property type="entry name" value="Kinase-like_dom_sf"/>
</dbReference>
<dbReference type="EMBL" id="HG682063">
    <property type="protein sequence ID" value="CDJ29696.1"/>
    <property type="molecule type" value="Genomic_DNA"/>
</dbReference>
<proteinExistence type="predicted"/>
<evidence type="ECO:0000313" key="2">
    <source>
        <dbReference type="EMBL" id="CDJ29696.1"/>
    </source>
</evidence>
<dbReference type="RefSeq" id="XP_013352265.1">
    <property type="nucleotide sequence ID" value="XM_013496811.1"/>
</dbReference>
<dbReference type="Proteomes" id="UP000030744">
    <property type="component" value="Unassembled WGS sequence"/>
</dbReference>
<reference evidence="2" key="1">
    <citation type="submission" date="2013-10" db="EMBL/GenBank/DDBJ databases">
        <title>Genomic analysis of the causative agents of coccidiosis in chickens.</title>
        <authorList>
            <person name="Reid A.J."/>
            <person name="Blake D."/>
            <person name="Billington K."/>
            <person name="Browne H."/>
            <person name="Dunn M."/>
            <person name="Hung S."/>
            <person name="Kawahara F."/>
            <person name="Miranda-Saavedra D."/>
            <person name="Mourier T."/>
            <person name="Nagra H."/>
            <person name="Otto T.D."/>
            <person name="Rawlings N."/>
            <person name="Sanchez A."/>
            <person name="Sanders M."/>
            <person name="Subramaniam C."/>
            <person name="Tay Y."/>
            <person name="Dear P."/>
            <person name="Doerig C."/>
            <person name="Gruber A."/>
            <person name="Parkinson J."/>
            <person name="Shirley M."/>
            <person name="Wan K.L."/>
            <person name="Berriman M."/>
            <person name="Tomley F."/>
            <person name="Pain A."/>
        </authorList>
    </citation>
    <scope>NUCLEOTIDE SEQUENCE [LARGE SCALE GENOMIC DNA]</scope>
    <source>
        <strain evidence="2">Houghton</strain>
    </source>
</reference>
<reference evidence="2" key="2">
    <citation type="submission" date="2013-10" db="EMBL/GenBank/DDBJ databases">
        <authorList>
            <person name="Aslett M."/>
        </authorList>
    </citation>
    <scope>NUCLEOTIDE SEQUENCE [LARGE SCALE GENOMIC DNA]</scope>
    <source>
        <strain evidence="2">Houghton</strain>
    </source>
</reference>
<sequence>MWSLGVLLFQLYTGEDHPYGKVEGPDWAEQAESLSQQLLRDGTRSDILIPKLDAAEVPERWAELILRLLEPQRAHRIGAFQVIKEFPDLIKNTAAE</sequence>
<organism evidence="2 3">
    <name type="scientific">Eimeria mitis</name>
    <dbReference type="NCBI Taxonomy" id="44415"/>
    <lineage>
        <taxon>Eukaryota</taxon>
        <taxon>Sar</taxon>
        <taxon>Alveolata</taxon>
        <taxon>Apicomplexa</taxon>
        <taxon>Conoidasida</taxon>
        <taxon>Coccidia</taxon>
        <taxon>Eucoccidiorida</taxon>
        <taxon>Eimeriorina</taxon>
        <taxon>Eimeriidae</taxon>
        <taxon>Eimeria</taxon>
    </lineage>
</organism>
<evidence type="ECO:0000313" key="3">
    <source>
        <dbReference type="Proteomes" id="UP000030744"/>
    </source>
</evidence>